<reference evidence="15 16" key="1">
    <citation type="submission" date="2015-11" db="EMBL/GenBank/DDBJ databases">
        <title>Expanding the genomic diversity of Burkholderia species for the development of highly accurate diagnostics.</title>
        <authorList>
            <person name="Sahl J."/>
            <person name="Keim P."/>
            <person name="Wagner D."/>
        </authorList>
    </citation>
    <scope>NUCLEOTIDE SEQUENCE [LARGE SCALE GENOMIC DNA]</scope>
    <source>
        <strain evidence="15 16">MSMB368WGS</strain>
    </source>
</reference>
<keyword evidence="8" id="KW-0131">Cell cycle</keyword>
<dbReference type="GO" id="GO:0005524">
    <property type="term" value="F:ATP binding"/>
    <property type="evidence" value="ECO:0007669"/>
    <property type="project" value="UniProtKB-UniRule"/>
</dbReference>
<comment type="subcellular location">
    <subcellularLocation>
        <location evidence="1">Cell inner membrane</location>
    </subcellularLocation>
</comment>
<name>A0A132EK39_9BURK</name>
<dbReference type="GO" id="GO:0007059">
    <property type="term" value="P:chromosome segregation"/>
    <property type="evidence" value="ECO:0007669"/>
    <property type="project" value="UniProtKB-KW"/>
</dbReference>
<dbReference type="EMBL" id="LPJR01000024">
    <property type="protein sequence ID" value="KWF31358.1"/>
    <property type="molecule type" value="Genomic_DNA"/>
</dbReference>
<dbReference type="PANTHER" id="PTHR22683:SF41">
    <property type="entry name" value="DNA TRANSLOCASE FTSK"/>
    <property type="match status" value="1"/>
</dbReference>
<evidence type="ECO:0000256" key="9">
    <source>
        <dbReference type="ARBA" id="ARBA00024784"/>
    </source>
</evidence>
<keyword evidence="3 15" id="KW-0132">Cell division</keyword>
<dbReference type="InterPro" id="IPR002543">
    <property type="entry name" value="FtsK_dom"/>
</dbReference>
<feature type="compositionally biased region" description="Polar residues" evidence="12">
    <location>
        <begin position="149"/>
        <end position="160"/>
    </location>
</feature>
<dbReference type="Pfam" id="PF17854">
    <property type="entry name" value="FtsK_alpha"/>
    <property type="match status" value="1"/>
</dbReference>
<evidence type="ECO:0000256" key="2">
    <source>
        <dbReference type="ARBA" id="ARBA00006474"/>
    </source>
</evidence>
<dbReference type="Pfam" id="PF01580">
    <property type="entry name" value="FtsK_SpoIIIE"/>
    <property type="match status" value="1"/>
</dbReference>
<feature type="transmembrane region" description="Helical" evidence="13">
    <location>
        <begin position="72"/>
        <end position="100"/>
    </location>
</feature>
<evidence type="ECO:0000256" key="1">
    <source>
        <dbReference type="ARBA" id="ARBA00004533"/>
    </source>
</evidence>
<feature type="compositionally biased region" description="Low complexity" evidence="12">
    <location>
        <begin position="601"/>
        <end position="611"/>
    </location>
</feature>
<dbReference type="SMART" id="SM00382">
    <property type="entry name" value="AAA"/>
    <property type="match status" value="1"/>
</dbReference>
<feature type="binding site" evidence="11">
    <location>
        <begin position="1324"/>
        <end position="1331"/>
    </location>
    <ligand>
        <name>ATP</name>
        <dbReference type="ChEBI" id="CHEBI:30616"/>
    </ligand>
</feature>
<sequence>MHTVVFGWFGVSAVWFLLLFWRLVQAMLPGGGGLAGRGSIRLWLGFAAVFVASCTLTSALSGPDTNALGHAFAAGFAHVLGPIGTPVAMVVLLFAGLPWLTGIGWRQFAAWVDTSFGVKLSRDGGDDDAHGIADLPRSALHRDDDIVQPTTAHTVNSMAPRQNGRYARPTLWKPDPQARPQPRRKTAPRPLVEPVAPSGWLKPSAPVGRTPAPPPVPVTTGAMPPPTTGSTASLARAAANAQVPRPDPAPLPAGFEPVRPRPTAVRPTAAAALNKQPAAPRATVTPRPAPATAPRPPVRPVAGSGAAGTPADLSRRRTATPPPKRAPLYAWAEKPAAPISPAPSVHETLRSIEASTAQWAAMAGAQQPGDTARAAAAGVAGIAAAGNGIAVPFSASESDGIVSGIADHAAHHGDQAVVREAAPIAHDDDAPIVLDAFVPVEPEGFASTIGASAPTTFGAPAQEELPRSSVDDPRALAPHAGNEMQSSVAAPVVPTFDAAPASAPDAAIDLAPWEDFAGQAAAAFGASADGSSDALSSPLPASSIGETSASVVRDAASLASTPVAADPAAQAIEPAAAGSVATKPLADAGSSPASVQDEVQPAAKPAPASGATAVASTPKSAVARPFAAATTAAAAAASPADAASGSTLAASAAKSAPVAATVSSSGGSTVSAAGSATPVSAANTAAIAATPSSVEAATSSTGSAAQVPASAASVATTTSPVGTAAATFGSLPQPTASASSDGSSSIGVARAATDAIARPSAPVAQPVAAPSSAGAAGSASASSTPAGTSTSVGVARTASGSASQSSVPAPAVSGLTSANALPGSTTMQPSATPVADTAPRTPATAPLTASGTPTPQASAIAPTLSAAIASPAAQPSVAVSAHPATTTPAPAAQSNRATDVPAAAATPSATTGTVRTAIDAPVVATSAATPALPTATAPMTTGTAASVRSATSPLATTTGATAGALATAAAPVSPTSPAATLSASFAAPAVPTGTPGTPAGVETAAPATAPVASTTPVAATSPSVAQAAPFTTPAGPALAPANGTASSAAAAPYGLTQSIPAAPSSGAVPHSAAAPAAASPAPQPPVAPAATVAPASLPATPAATVPGTNPPAPPVVAPTAAAAPADSPAPATAAPSADTPAPAPTPAAPDTPARQPRPNAFEFHAPASFDVELPTLDLLEPASDDIETISDEHLAQTGQVIEQRLQEFKVPVTVVGASAGPVITRFEIEPALGVRGSQIVGLMKDLSRGLGLTSIRVVETIPGKTCMGLELPNAKRQMIRLSEILESRQYQHSTSQLTIAMGKDITGHPVVTDLAKAPHMLVAGTTGSGKSVAINAMILSLLYKATPDDVRLIMIDPKMLELSVYEGIPHLLAPVVTDMKLAANALNWCVGEMEKRYRLMSAVGVRNLAGFNQKIRDAEAKEKKIGNPFSLTPDDPEPLSTLPLIVVVIDELADLMMVAGKKIEELIARLAQKARAAGIHLILATQRPSVDVITGLIKANIPTRVAFQVSSKIDSRTILDQMGAESLLGQGDMLFLPPGTGYPQRVHGAFVADEEVHRIVEYLKQFGEPQYEEGILDGPAADGATQDLFGDAPDAEADPLYDEAVAFVVRTRRASISSVQRQLRIGYNRAARLVEQMEAAGLVSSMGINGSREVLVPAAAD</sequence>
<dbReference type="SUPFAM" id="SSF52540">
    <property type="entry name" value="P-loop containing nucleoside triphosphate hydrolases"/>
    <property type="match status" value="1"/>
</dbReference>
<dbReference type="InterPro" id="IPR003593">
    <property type="entry name" value="AAA+_ATPase"/>
</dbReference>
<dbReference type="Gene3D" id="3.40.50.300">
    <property type="entry name" value="P-loop containing nucleotide triphosphate hydrolases"/>
    <property type="match status" value="1"/>
</dbReference>
<feature type="compositionally biased region" description="Pro residues" evidence="12">
    <location>
        <begin position="287"/>
        <end position="299"/>
    </location>
</feature>
<dbReference type="InterPro" id="IPR041027">
    <property type="entry name" value="FtsK_alpha"/>
</dbReference>
<evidence type="ECO:0000313" key="16">
    <source>
        <dbReference type="Proteomes" id="UP000062912"/>
    </source>
</evidence>
<keyword evidence="5" id="KW-0159">Chromosome partition</keyword>
<dbReference type="PROSITE" id="PS50901">
    <property type="entry name" value="FTSK"/>
    <property type="match status" value="1"/>
</dbReference>
<evidence type="ECO:0000256" key="6">
    <source>
        <dbReference type="ARBA" id="ARBA00022840"/>
    </source>
</evidence>
<feature type="compositionally biased region" description="Low complexity" evidence="12">
    <location>
        <begin position="228"/>
        <end position="241"/>
    </location>
</feature>
<dbReference type="InterPro" id="IPR018541">
    <property type="entry name" value="Ftsk_gamma"/>
</dbReference>
<keyword evidence="13" id="KW-0812">Transmembrane</keyword>
<dbReference type="Proteomes" id="UP000062912">
    <property type="component" value="Unassembled WGS sequence"/>
</dbReference>
<dbReference type="InterPro" id="IPR050206">
    <property type="entry name" value="FtsK/SpoIIIE/SftA"/>
</dbReference>
<dbReference type="InterPro" id="IPR036388">
    <property type="entry name" value="WH-like_DNA-bd_sf"/>
</dbReference>
<dbReference type="CDD" id="cd01127">
    <property type="entry name" value="TrwB_TraG_TraD_VirD4"/>
    <property type="match status" value="1"/>
</dbReference>
<evidence type="ECO:0000256" key="11">
    <source>
        <dbReference type="PROSITE-ProRule" id="PRU00289"/>
    </source>
</evidence>
<accession>A0A132EK39</accession>
<feature type="region of interest" description="Disordered" evidence="12">
    <location>
        <begin position="762"/>
        <end position="857"/>
    </location>
</feature>
<dbReference type="RefSeq" id="WP_060240868.1">
    <property type="nucleotide sequence ID" value="NZ_LPJR01000024.1"/>
</dbReference>
<feature type="region of interest" description="Disordered" evidence="12">
    <location>
        <begin position="879"/>
        <end position="911"/>
    </location>
</feature>
<protein>
    <submittedName>
        <fullName evidence="15">Cell division protein FtsK</fullName>
    </submittedName>
</protein>
<evidence type="ECO:0000256" key="13">
    <source>
        <dbReference type="SAM" id="Phobius"/>
    </source>
</evidence>
<feature type="compositionally biased region" description="Low complexity" evidence="12">
    <location>
        <begin position="1063"/>
        <end position="1080"/>
    </location>
</feature>
<feature type="domain" description="FtsK" evidence="14">
    <location>
        <begin position="1307"/>
        <end position="1516"/>
    </location>
</feature>
<keyword evidence="6 11" id="KW-0067">ATP-binding</keyword>
<keyword evidence="7" id="KW-0238">DNA-binding</keyword>
<feature type="compositionally biased region" description="Polar residues" evidence="12">
    <location>
        <begin position="815"/>
        <end position="830"/>
    </location>
</feature>
<comment type="function">
    <text evidence="9">Essential cell division protein that coordinates cell division and chromosome segregation. The N-terminus is involved in assembly of the cell-division machinery. The C-terminus functions as a DNA motor that moves dsDNA in an ATP-dependent manner towards the dif recombination site, which is located within the replication terminus region. Translocation stops specifically at Xer-dif sites, where FtsK interacts with the Xer recombinase, allowing activation of chromosome unlinking by recombination. FtsK orienting polar sequences (KOPS) guide the direction of DNA translocation. FtsK can remove proteins from DNA as it translocates, but translocation stops specifically at XerCD-dif site, thereby preventing removal of XerC and XerD from dif.</text>
</comment>
<feature type="compositionally biased region" description="Low complexity" evidence="12">
    <location>
        <begin position="261"/>
        <end position="286"/>
    </location>
</feature>
<feature type="compositionally biased region" description="Low complexity" evidence="12">
    <location>
        <begin position="1088"/>
        <end position="1107"/>
    </location>
</feature>
<dbReference type="GO" id="GO:0003677">
    <property type="term" value="F:DNA binding"/>
    <property type="evidence" value="ECO:0007669"/>
    <property type="project" value="UniProtKB-KW"/>
</dbReference>
<dbReference type="PANTHER" id="PTHR22683">
    <property type="entry name" value="SPORULATION PROTEIN RELATED"/>
    <property type="match status" value="1"/>
</dbReference>
<dbReference type="GO" id="GO:0005886">
    <property type="term" value="C:plasma membrane"/>
    <property type="evidence" value="ECO:0007669"/>
    <property type="project" value="UniProtKB-SubCell"/>
</dbReference>
<evidence type="ECO:0000256" key="10">
    <source>
        <dbReference type="ARBA" id="ARBA00025923"/>
    </source>
</evidence>
<evidence type="ECO:0000256" key="5">
    <source>
        <dbReference type="ARBA" id="ARBA00022829"/>
    </source>
</evidence>
<comment type="caution">
    <text evidence="15">The sequence shown here is derived from an EMBL/GenBank/DDBJ whole genome shotgun (WGS) entry which is preliminary data.</text>
</comment>
<feature type="compositionally biased region" description="Low complexity" evidence="12">
    <location>
        <begin position="762"/>
        <end position="814"/>
    </location>
</feature>
<dbReference type="SUPFAM" id="SSF46785">
    <property type="entry name" value="Winged helix' DNA-binding domain"/>
    <property type="match status" value="1"/>
</dbReference>
<dbReference type="InterPro" id="IPR036390">
    <property type="entry name" value="WH_DNA-bd_sf"/>
</dbReference>
<evidence type="ECO:0000256" key="4">
    <source>
        <dbReference type="ARBA" id="ARBA00022741"/>
    </source>
</evidence>
<dbReference type="Pfam" id="PF09397">
    <property type="entry name" value="FtsK_gamma"/>
    <property type="match status" value="1"/>
</dbReference>
<evidence type="ECO:0000256" key="12">
    <source>
        <dbReference type="SAM" id="MobiDB-lite"/>
    </source>
</evidence>
<dbReference type="Gene3D" id="3.30.980.40">
    <property type="match status" value="1"/>
</dbReference>
<feature type="compositionally biased region" description="Low complexity" evidence="12">
    <location>
        <begin position="831"/>
        <end position="849"/>
    </location>
</feature>
<evidence type="ECO:0000256" key="8">
    <source>
        <dbReference type="ARBA" id="ARBA00023306"/>
    </source>
</evidence>
<feature type="transmembrane region" description="Helical" evidence="13">
    <location>
        <begin position="42"/>
        <end position="60"/>
    </location>
</feature>
<dbReference type="SMART" id="SM00843">
    <property type="entry name" value="Ftsk_gamma"/>
    <property type="match status" value="1"/>
</dbReference>
<feature type="region of interest" description="Disordered" evidence="12">
    <location>
        <begin position="583"/>
        <end position="611"/>
    </location>
</feature>
<gene>
    <name evidence="15" type="ORF">WT56_11660</name>
</gene>
<feature type="region of interest" description="Disordered" evidence="12">
    <location>
        <begin position="149"/>
        <end position="326"/>
    </location>
</feature>
<evidence type="ECO:0000256" key="7">
    <source>
        <dbReference type="ARBA" id="ARBA00023125"/>
    </source>
</evidence>
<keyword evidence="13" id="KW-1133">Transmembrane helix</keyword>
<comment type="similarity">
    <text evidence="2">Belongs to the FtsK/SpoIIIE/SftA family.</text>
</comment>
<organism evidence="15 16">
    <name type="scientific">Burkholderia pseudomultivorans</name>
    <dbReference type="NCBI Taxonomy" id="1207504"/>
    <lineage>
        <taxon>Bacteria</taxon>
        <taxon>Pseudomonadati</taxon>
        <taxon>Pseudomonadota</taxon>
        <taxon>Betaproteobacteria</taxon>
        <taxon>Burkholderiales</taxon>
        <taxon>Burkholderiaceae</taxon>
        <taxon>Burkholderia</taxon>
        <taxon>Burkholderia cepacia complex</taxon>
    </lineage>
</organism>
<feature type="compositionally biased region" description="Low complexity" evidence="12">
    <location>
        <begin position="1117"/>
        <end position="1140"/>
    </location>
</feature>
<feature type="compositionally biased region" description="Pro residues" evidence="12">
    <location>
        <begin position="211"/>
        <end position="227"/>
    </location>
</feature>
<keyword evidence="4 11" id="KW-0547">Nucleotide-binding</keyword>
<proteinExistence type="inferred from homology"/>
<feature type="region of interest" description="Disordered" evidence="12">
    <location>
        <begin position="1063"/>
        <end position="1160"/>
    </location>
</feature>
<comment type="subunit">
    <text evidence="10">Homohexamer. Forms a ring that surrounds DNA.</text>
</comment>
<evidence type="ECO:0000256" key="3">
    <source>
        <dbReference type="ARBA" id="ARBA00022618"/>
    </source>
</evidence>
<evidence type="ECO:0000313" key="15">
    <source>
        <dbReference type="EMBL" id="KWF31358.1"/>
    </source>
</evidence>
<dbReference type="OrthoDB" id="9807790at2"/>
<keyword evidence="13" id="KW-0472">Membrane</keyword>
<dbReference type="Gene3D" id="1.10.10.10">
    <property type="entry name" value="Winged helix-like DNA-binding domain superfamily/Winged helix DNA-binding domain"/>
    <property type="match status" value="1"/>
</dbReference>
<dbReference type="GO" id="GO:0051301">
    <property type="term" value="P:cell division"/>
    <property type="evidence" value="ECO:0007669"/>
    <property type="project" value="UniProtKB-KW"/>
</dbReference>
<dbReference type="FunFam" id="3.40.50.300:FF:000209">
    <property type="entry name" value="Cell division protein FtsK"/>
    <property type="match status" value="1"/>
</dbReference>
<evidence type="ECO:0000259" key="14">
    <source>
        <dbReference type="PROSITE" id="PS50901"/>
    </source>
</evidence>
<dbReference type="InterPro" id="IPR027417">
    <property type="entry name" value="P-loop_NTPase"/>
</dbReference>